<dbReference type="CDD" id="cd07819">
    <property type="entry name" value="SRPBCC_2"/>
    <property type="match status" value="1"/>
</dbReference>
<dbReference type="RefSeq" id="WP_114591171.1">
    <property type="nucleotide sequence ID" value="NZ_CAXIBR010000041.1"/>
</dbReference>
<dbReference type="EMBL" id="CP031165">
    <property type="protein sequence ID" value="AXV06541.1"/>
    <property type="molecule type" value="Genomic_DNA"/>
</dbReference>
<dbReference type="Proteomes" id="UP000264006">
    <property type="component" value="Chromosome"/>
</dbReference>
<evidence type="ECO:0000313" key="1">
    <source>
        <dbReference type="EMBL" id="AXV06541.1"/>
    </source>
</evidence>
<dbReference type="InterPro" id="IPR019587">
    <property type="entry name" value="Polyketide_cyclase/dehydratase"/>
</dbReference>
<gene>
    <name evidence="1" type="ORF">DVS28_a1850</name>
</gene>
<dbReference type="OrthoDB" id="5243015at2"/>
<accession>A0A346XWE4</accession>
<protein>
    <recommendedName>
        <fullName evidence="3">Polyketide cyclase / dehydrase and lipid transport</fullName>
    </recommendedName>
</protein>
<dbReference type="Pfam" id="PF10604">
    <property type="entry name" value="Polyketide_cyc2"/>
    <property type="match status" value="1"/>
</dbReference>
<dbReference type="PANTHER" id="PTHR39683">
    <property type="entry name" value="CONSERVED PROTEIN TB16.3"/>
    <property type="match status" value="1"/>
</dbReference>
<dbReference type="Gene3D" id="3.30.530.20">
    <property type="match status" value="1"/>
</dbReference>
<dbReference type="PANTHER" id="PTHR39683:SF4">
    <property type="entry name" value="COENZYME Q-BINDING PROTEIN COQ10 START DOMAIN-CONTAINING PROTEIN"/>
    <property type="match status" value="1"/>
</dbReference>
<evidence type="ECO:0008006" key="3">
    <source>
        <dbReference type="Google" id="ProtNLM"/>
    </source>
</evidence>
<evidence type="ECO:0000313" key="2">
    <source>
        <dbReference type="Proteomes" id="UP000264006"/>
    </source>
</evidence>
<proteinExistence type="predicted"/>
<dbReference type="KEGG" id="euz:DVS28_a1850"/>
<dbReference type="InterPro" id="IPR023393">
    <property type="entry name" value="START-like_dom_sf"/>
</dbReference>
<sequence>MAEVHASAEIDIEATPETVWDVLTDLEAFPTWSKIHKDVRIESHNDEGWPERVWMKMSVVGIHDEQVVDHHWTDDSVSWELVSGGVQRAQRGTYTITPTETGCRAELEGMVDLVIPLPKLVIKQGQKLVMSIATKGIKAEAEKRQKRIDAGEVV</sequence>
<name>A0A346XWE4_9ACTN</name>
<keyword evidence="2" id="KW-1185">Reference proteome</keyword>
<organism evidence="1 2">
    <name type="scientific">Euzebya pacifica</name>
    <dbReference type="NCBI Taxonomy" id="1608957"/>
    <lineage>
        <taxon>Bacteria</taxon>
        <taxon>Bacillati</taxon>
        <taxon>Actinomycetota</taxon>
        <taxon>Nitriliruptoria</taxon>
        <taxon>Euzebyales</taxon>
    </lineage>
</organism>
<dbReference type="SUPFAM" id="SSF55961">
    <property type="entry name" value="Bet v1-like"/>
    <property type="match status" value="1"/>
</dbReference>
<reference evidence="1 2" key="1">
    <citation type="submission" date="2018-09" db="EMBL/GenBank/DDBJ databases">
        <title>Complete genome sequence of Euzebya sp. DY32-46 isolated from seawater of Pacific Ocean.</title>
        <authorList>
            <person name="Xu L."/>
            <person name="Wu Y.-H."/>
            <person name="Xu X.-W."/>
        </authorList>
    </citation>
    <scope>NUCLEOTIDE SEQUENCE [LARGE SCALE GENOMIC DNA]</scope>
    <source>
        <strain evidence="1 2">DY32-46</strain>
    </source>
</reference>
<dbReference type="AlphaFoldDB" id="A0A346XWE4"/>